<evidence type="ECO:0000313" key="2">
    <source>
        <dbReference type="EnsemblMetazoa" id="AATE007271-PA.1"/>
    </source>
</evidence>
<proteinExistence type="predicted"/>
<evidence type="ECO:0000256" key="1">
    <source>
        <dbReference type="SAM" id="MobiDB-lite"/>
    </source>
</evidence>
<accession>A0A182IXB0</accession>
<protein>
    <submittedName>
        <fullName evidence="2">Uncharacterized protein</fullName>
    </submittedName>
</protein>
<dbReference type="EnsemblMetazoa" id="AATE007271-RA">
    <property type="protein sequence ID" value="AATE007271-PA.1"/>
    <property type="gene ID" value="AATE007271"/>
</dbReference>
<dbReference type="VEuPathDB" id="VectorBase:AATE007271"/>
<feature type="compositionally biased region" description="Polar residues" evidence="1">
    <location>
        <begin position="38"/>
        <end position="50"/>
    </location>
</feature>
<feature type="region of interest" description="Disordered" evidence="1">
    <location>
        <begin position="34"/>
        <end position="54"/>
    </location>
</feature>
<reference evidence="2" key="1">
    <citation type="submission" date="2022-08" db="UniProtKB">
        <authorList>
            <consortium name="EnsemblMetazoa"/>
        </authorList>
    </citation>
    <scope>IDENTIFICATION</scope>
    <source>
        <strain evidence="2">EBRO</strain>
    </source>
</reference>
<sequence>MLAAGRLIENNRQQDMTEHAMVNMKRCVDAFEYDKTEPPSSSGNASSPYNDGSPYSEMVLQPHPLFVLLRRPLPLLIALSRISASQVRLKPFQHLDNLKLPVQPGHIQRPPAGRVHLKHTAARRQQTLDALSVTSGRRQMQRTVAGAIGFGRISAALEKHRQCHALAARCRQKDRREKVRVHRVRLPPGGFPKNREVSDGGRRVKAIPAGHGQLCTRNEILIAPIAVEATRKVQQSRPGMESNY</sequence>
<name>A0A182IXB0_ANOAO</name>
<dbReference type="AlphaFoldDB" id="A0A182IXB0"/>
<organism evidence="2">
    <name type="scientific">Anopheles atroparvus</name>
    <name type="common">European mosquito</name>
    <dbReference type="NCBI Taxonomy" id="41427"/>
    <lineage>
        <taxon>Eukaryota</taxon>
        <taxon>Metazoa</taxon>
        <taxon>Ecdysozoa</taxon>
        <taxon>Arthropoda</taxon>
        <taxon>Hexapoda</taxon>
        <taxon>Insecta</taxon>
        <taxon>Pterygota</taxon>
        <taxon>Neoptera</taxon>
        <taxon>Endopterygota</taxon>
        <taxon>Diptera</taxon>
        <taxon>Nematocera</taxon>
        <taxon>Culicoidea</taxon>
        <taxon>Culicidae</taxon>
        <taxon>Anophelinae</taxon>
        <taxon>Anopheles</taxon>
    </lineage>
</organism>